<dbReference type="PROSITE" id="PS01124">
    <property type="entry name" value="HTH_ARAC_FAMILY_2"/>
    <property type="match status" value="1"/>
</dbReference>
<dbReference type="PRINTS" id="PR00032">
    <property type="entry name" value="HTHARAC"/>
</dbReference>
<dbReference type="PANTHER" id="PTHR47504">
    <property type="entry name" value="RIGHT ORIGIN-BINDING PROTEIN"/>
    <property type="match status" value="1"/>
</dbReference>
<protein>
    <submittedName>
        <fullName evidence="5">Helix-turn-helix domain protein</fullName>
    </submittedName>
</protein>
<reference evidence="5 6" key="1">
    <citation type="submission" date="2014-07" db="EMBL/GenBank/DDBJ databases">
        <authorList>
            <person name="Bishop-Lilly K.A."/>
            <person name="Broomall S.M."/>
            <person name="Chain P.S."/>
            <person name="Chertkov O."/>
            <person name="Coyne S.R."/>
            <person name="Daligault H.E."/>
            <person name="Davenport K.W."/>
            <person name="Erkkila T."/>
            <person name="Frey K.G."/>
            <person name="Gibbons H.S."/>
            <person name="Gu W."/>
            <person name="Jaissle J."/>
            <person name="Johnson S.L."/>
            <person name="Koroleva G.I."/>
            <person name="Ladner J.T."/>
            <person name="Lo C.-C."/>
            <person name="Minogue T.D."/>
            <person name="Munk C."/>
            <person name="Palacios G.F."/>
            <person name="Redden C.L."/>
            <person name="Rosenzweig C.N."/>
            <person name="Scholz M.B."/>
            <person name="Teshima H."/>
            <person name="Xu Y."/>
        </authorList>
    </citation>
    <scope>NUCLEOTIDE SEQUENCE [LARGE SCALE GENOMIC DNA]</scope>
    <source>
        <strain evidence="5 6">ATCC 33641</strain>
    </source>
</reference>
<dbReference type="SUPFAM" id="SSF46689">
    <property type="entry name" value="Homeodomain-like"/>
    <property type="match status" value="1"/>
</dbReference>
<dbReference type="SMART" id="SM00342">
    <property type="entry name" value="HTH_ARAC"/>
    <property type="match status" value="1"/>
</dbReference>
<dbReference type="InterPro" id="IPR050959">
    <property type="entry name" value="MarA-like"/>
</dbReference>
<evidence type="ECO:0000313" key="5">
    <source>
        <dbReference type="EMBL" id="KGA44269.1"/>
    </source>
</evidence>
<dbReference type="Pfam" id="PF12833">
    <property type="entry name" value="HTH_18"/>
    <property type="match status" value="1"/>
</dbReference>
<evidence type="ECO:0000313" key="6">
    <source>
        <dbReference type="Proteomes" id="UP000029430"/>
    </source>
</evidence>
<keyword evidence="2" id="KW-0238">DNA-binding</keyword>
<evidence type="ECO:0000256" key="2">
    <source>
        <dbReference type="ARBA" id="ARBA00023125"/>
    </source>
</evidence>
<organism evidence="5 6">
    <name type="scientific">Yersinia frederiksenii ATCC 33641</name>
    <dbReference type="NCBI Taxonomy" id="349966"/>
    <lineage>
        <taxon>Bacteria</taxon>
        <taxon>Pseudomonadati</taxon>
        <taxon>Pseudomonadota</taxon>
        <taxon>Gammaproteobacteria</taxon>
        <taxon>Enterobacterales</taxon>
        <taxon>Yersiniaceae</taxon>
        <taxon>Yersinia</taxon>
    </lineage>
</organism>
<evidence type="ECO:0000256" key="1">
    <source>
        <dbReference type="ARBA" id="ARBA00023015"/>
    </source>
</evidence>
<keyword evidence="6" id="KW-1185">Reference proteome</keyword>
<dbReference type="InterPro" id="IPR018060">
    <property type="entry name" value="HTH_AraC"/>
</dbReference>
<dbReference type="PROSITE" id="PS00041">
    <property type="entry name" value="HTH_ARAC_FAMILY_1"/>
    <property type="match status" value="1"/>
</dbReference>
<dbReference type="Proteomes" id="UP000029430">
    <property type="component" value="Unassembled WGS sequence"/>
</dbReference>
<proteinExistence type="predicted"/>
<dbReference type="InterPro" id="IPR018062">
    <property type="entry name" value="HTH_AraC-typ_CS"/>
</dbReference>
<keyword evidence="1" id="KW-0805">Transcription regulation</keyword>
<feature type="domain" description="HTH araC/xylS-type" evidence="4">
    <location>
        <begin position="23"/>
        <end position="126"/>
    </location>
</feature>
<accession>A0ABR4VWP0</accession>
<keyword evidence="3" id="KW-0804">Transcription</keyword>
<sequence length="132" mass="15484">MPWNLVNKMKRQFKEKTVLSAFPEIREWISNKIENGNRVVTSDVVSISGYSRSYFLREFDYHHQISVSKYIKRERLYHALNKVLELKNSNTTLKEISITLGFPSQSSFSRAFKSYFGVSPSKYVLINALMDY</sequence>
<dbReference type="Gene3D" id="1.10.10.60">
    <property type="entry name" value="Homeodomain-like"/>
    <property type="match status" value="1"/>
</dbReference>
<gene>
    <name evidence="5" type="ORF">DJ58_3062</name>
</gene>
<comment type="caution">
    <text evidence="5">The sequence shown here is derived from an EMBL/GenBank/DDBJ whole genome shotgun (WGS) entry which is preliminary data.</text>
</comment>
<evidence type="ECO:0000259" key="4">
    <source>
        <dbReference type="PROSITE" id="PS01124"/>
    </source>
</evidence>
<name>A0ABR4VWP0_YERFR</name>
<dbReference type="EMBL" id="JPPS01000008">
    <property type="protein sequence ID" value="KGA44269.1"/>
    <property type="molecule type" value="Genomic_DNA"/>
</dbReference>
<dbReference type="InterPro" id="IPR020449">
    <property type="entry name" value="Tscrpt_reg_AraC-type_HTH"/>
</dbReference>
<dbReference type="InterPro" id="IPR009057">
    <property type="entry name" value="Homeodomain-like_sf"/>
</dbReference>
<dbReference type="PANTHER" id="PTHR47504:SF5">
    <property type="entry name" value="RIGHT ORIGIN-BINDING PROTEIN"/>
    <property type="match status" value="1"/>
</dbReference>
<evidence type="ECO:0000256" key="3">
    <source>
        <dbReference type="ARBA" id="ARBA00023163"/>
    </source>
</evidence>